<feature type="domain" description="BIG2" evidence="2">
    <location>
        <begin position="520"/>
        <end position="601"/>
    </location>
</feature>
<reference evidence="3" key="1">
    <citation type="submission" date="2020-02" db="EMBL/GenBank/DDBJ databases">
        <authorList>
            <person name="Meier V. D."/>
        </authorList>
    </citation>
    <scope>NUCLEOTIDE SEQUENCE</scope>
    <source>
        <strain evidence="3">AVDCRST_MAG68</strain>
    </source>
</reference>
<dbReference type="Gene3D" id="2.60.40.1080">
    <property type="match status" value="1"/>
</dbReference>
<dbReference type="AlphaFoldDB" id="A0A6J4MNJ8"/>
<dbReference type="InterPro" id="IPR008757">
    <property type="entry name" value="Peptidase_M6-like_domain"/>
</dbReference>
<dbReference type="InterPro" id="IPR003343">
    <property type="entry name" value="Big_2"/>
</dbReference>
<feature type="region of interest" description="Disordered" evidence="1">
    <location>
        <begin position="772"/>
        <end position="798"/>
    </location>
</feature>
<dbReference type="EMBL" id="CADCTW010000208">
    <property type="protein sequence ID" value="CAA9362401.1"/>
    <property type="molecule type" value="Genomic_DNA"/>
</dbReference>
<evidence type="ECO:0000259" key="2">
    <source>
        <dbReference type="SMART" id="SM00635"/>
    </source>
</evidence>
<accession>A0A6J4MNJ8</accession>
<dbReference type="Pfam" id="PF02368">
    <property type="entry name" value="Big_2"/>
    <property type="match status" value="1"/>
</dbReference>
<feature type="region of interest" description="Disordered" evidence="1">
    <location>
        <begin position="433"/>
        <end position="495"/>
    </location>
</feature>
<dbReference type="SUPFAM" id="SSF49373">
    <property type="entry name" value="Invasin/intimin cell-adhesion fragments"/>
    <property type="match status" value="1"/>
</dbReference>
<dbReference type="InterPro" id="IPR008964">
    <property type="entry name" value="Invasin/intimin_cell_adhesion"/>
</dbReference>
<dbReference type="Pfam" id="PF05547">
    <property type="entry name" value="Peptidase_M6"/>
    <property type="match status" value="1"/>
</dbReference>
<dbReference type="PANTHER" id="PTHR41775">
    <property type="entry name" value="SECRETED PROTEIN-RELATED"/>
    <property type="match status" value="1"/>
</dbReference>
<feature type="non-terminal residue" evidence="3">
    <location>
        <position position="798"/>
    </location>
</feature>
<feature type="compositionally biased region" description="Low complexity" evidence="1">
    <location>
        <begin position="484"/>
        <end position="495"/>
    </location>
</feature>
<name>A0A6J4MNJ8_9BACT</name>
<gene>
    <name evidence="3" type="ORF">AVDCRST_MAG68-4521</name>
</gene>
<dbReference type="SMART" id="SM00635">
    <property type="entry name" value="BID_2"/>
    <property type="match status" value="1"/>
</dbReference>
<evidence type="ECO:0000256" key="1">
    <source>
        <dbReference type="SAM" id="MobiDB-lite"/>
    </source>
</evidence>
<dbReference type="PANTHER" id="PTHR41775:SF1">
    <property type="entry name" value="PEPTIDASE M6-LIKE DOMAIN-CONTAINING PROTEIN"/>
    <property type="match status" value="1"/>
</dbReference>
<organism evidence="3">
    <name type="scientific">uncultured Gemmatimonadota bacterium</name>
    <dbReference type="NCBI Taxonomy" id="203437"/>
    <lineage>
        <taxon>Bacteria</taxon>
        <taxon>Pseudomonadati</taxon>
        <taxon>Gemmatimonadota</taxon>
        <taxon>environmental samples</taxon>
    </lineage>
</organism>
<dbReference type="NCBIfam" id="TIGR03296">
    <property type="entry name" value="M6dom_TIGR03296"/>
    <property type="match status" value="1"/>
</dbReference>
<protein>
    <recommendedName>
        <fullName evidence="2">BIG2 domain-containing protein</fullName>
    </recommendedName>
</protein>
<dbReference type="Gene3D" id="2.60.120.380">
    <property type="match status" value="1"/>
</dbReference>
<evidence type="ECO:0000313" key="3">
    <source>
        <dbReference type="EMBL" id="CAA9362401.1"/>
    </source>
</evidence>
<dbReference type="SUPFAM" id="SSF55486">
    <property type="entry name" value="Metalloproteases ('zincins'), catalytic domain"/>
    <property type="match status" value="1"/>
</dbReference>
<dbReference type="GO" id="GO:0008233">
    <property type="term" value="F:peptidase activity"/>
    <property type="evidence" value="ECO:0007669"/>
    <property type="project" value="InterPro"/>
</dbReference>
<sequence>MTAPAARPTVEPPPVTAAPRSFTAWMLKRGAALAVASLLLPAALSAQDVVERGRAHGVRVPAPVLRTLERDPRAFQFRRAWRNKTQRARLQRAALERRSGPRLSVAQIQGAAAAVTGTLRVPVLLGLPSGTAAPYGTSAYQARLFGDVPGTYSARTFYREMSRGAFTLDGTVSAWQPLPQPASYYNPSELTDATFGRADEFLRDVLTAADPGTNFALFDNDGPDGVPNSGDDDGYVDAAAFLYPSHGAECGGPGIWPHKWTYSAAWGTPFATNDPSASGGMIKVDDYLIQGGVECDGASLMEIGTFAHEMGHALDLPDLYDTDPDNGTTEGLGEWDLMGSGNHRSPDAPAHMGAWSKDFLGWVGVETISAPANGISLGRVYEAGRVLRYNIPNTREYFLLEHRAQTGSDRDLHGPGLLVYHVDPAVIDTTLQNNRVNANPRQGVDLEEADGLDDLANGSGTNRGDAGDPFPGTSARTAFGDATSPSSRSSSGAPSGLELHGITLASGAVTFNLGATTAAPVASVEVSPSPLSLPVGGTRTLSAVLRDASGNVLSGRAVTWSSANTAVAAVSAGGVVSGVSAGGPVAVTATSEGKSGSAQVTVTASASALALGDSLAGDIPTPTVRDTVHLALTAGDVIDIAAHRTGGELLFTPRLELLNAAGVRVATSTVIRSRPRGWILPRYTVPASGTYRVVIWSYYGAQSGEYILRTRRSGPVIAFSYTPASHLRPHGNTAVVRDTLWVYNAGMGSASFTVVPGASPWLTVTPTGGTAPALAGSAPTPSAAAVEPAGPGAQPVAE</sequence>
<proteinExistence type="predicted"/>
<dbReference type="GO" id="GO:0006508">
    <property type="term" value="P:proteolysis"/>
    <property type="evidence" value="ECO:0007669"/>
    <property type="project" value="InterPro"/>
</dbReference>